<dbReference type="EMBL" id="QFQP01000030">
    <property type="protein sequence ID" value="PZR07583.1"/>
    <property type="molecule type" value="Genomic_DNA"/>
</dbReference>
<comment type="caution">
    <text evidence="3">The sequence shown here is derived from an EMBL/GenBank/DDBJ whole genome shotgun (WGS) entry which is preliminary data.</text>
</comment>
<keyword evidence="2" id="KW-0472">Membrane</keyword>
<evidence type="ECO:0008006" key="5">
    <source>
        <dbReference type="Google" id="ProtNLM"/>
    </source>
</evidence>
<feature type="transmembrane region" description="Helical" evidence="2">
    <location>
        <begin position="475"/>
        <end position="497"/>
    </location>
</feature>
<feature type="transmembrane region" description="Helical" evidence="2">
    <location>
        <begin position="395"/>
        <end position="416"/>
    </location>
</feature>
<accession>A0A2W5T3Z4</accession>
<feature type="compositionally biased region" description="Polar residues" evidence="1">
    <location>
        <begin position="334"/>
        <end position="346"/>
    </location>
</feature>
<feature type="region of interest" description="Disordered" evidence="1">
    <location>
        <begin position="333"/>
        <end position="381"/>
    </location>
</feature>
<evidence type="ECO:0000313" key="4">
    <source>
        <dbReference type="Proteomes" id="UP000249061"/>
    </source>
</evidence>
<feature type="compositionally biased region" description="Basic and acidic residues" evidence="1">
    <location>
        <begin position="350"/>
        <end position="364"/>
    </location>
</feature>
<protein>
    <recommendedName>
        <fullName evidence="5">PEGA domain-containing protein</fullName>
    </recommendedName>
</protein>
<evidence type="ECO:0000256" key="1">
    <source>
        <dbReference type="SAM" id="MobiDB-lite"/>
    </source>
</evidence>
<evidence type="ECO:0000256" key="2">
    <source>
        <dbReference type="SAM" id="Phobius"/>
    </source>
</evidence>
<dbReference type="AlphaFoldDB" id="A0A2W5T3Z4"/>
<gene>
    <name evidence="3" type="ORF">DI536_27315</name>
</gene>
<evidence type="ECO:0000313" key="3">
    <source>
        <dbReference type="EMBL" id="PZR07583.1"/>
    </source>
</evidence>
<proteinExistence type="predicted"/>
<name>A0A2W5T3Z4_9BACT</name>
<dbReference type="Proteomes" id="UP000249061">
    <property type="component" value="Unassembled WGS sequence"/>
</dbReference>
<keyword evidence="2" id="KW-0812">Transmembrane</keyword>
<sequence length="521" mass="55066">MVWVLLAGSSWAGQKTVIVTAGDCADAGLIGGAKDFRESTRKLLGSDIMEPDTVLDIVRPRPTRSVQDLERQIDSAKTLFYGGQNERALELLERALTELERADPDAKPWKVTENAYVLQALVFKNLDRTRDMNEAFRRIVRINPAIKLDPEAHAPSTIAALEAVKKEVARLKKISLSIRVESGAPGSVAVDGQVMGVTPLKLDLIPGVYRVSVFNGPALSFPHRVELPRDSKLAIDLAFEGAVSRQLPLCMSNVDDGAAIKLAQLVSAERLIVLRNMAKGGVAPYVSGAIYDVGTARQERTGAVSADLMSNLATFLVTGREVAGIRRPDAVPVASSTVAPTPSDSPSAPVKKDEPPKPVLKPEDAPSTVEPLAPTPPPEVAAQPARPGFFSAGRVVGFGLILAGAVTIAVTAGYTVSCSENSTRCSDPNANHWREPGLQRLETARDTDGTYPDPNTQAGIEVLEKLGLRETLQDTVGPLFGLGGAAILGGVLAIIFFPPEAPKLSVGPTSGGAAVSLSGSF</sequence>
<keyword evidence="2" id="KW-1133">Transmembrane helix</keyword>
<reference evidence="3 4" key="1">
    <citation type="submission" date="2017-08" db="EMBL/GenBank/DDBJ databases">
        <title>Infants hospitalized years apart are colonized by the same room-sourced microbial strains.</title>
        <authorList>
            <person name="Brooks B."/>
            <person name="Olm M.R."/>
            <person name="Firek B.A."/>
            <person name="Baker R."/>
            <person name="Thomas B.C."/>
            <person name="Morowitz M.J."/>
            <person name="Banfield J.F."/>
        </authorList>
    </citation>
    <scope>NUCLEOTIDE SEQUENCE [LARGE SCALE GENOMIC DNA]</scope>
    <source>
        <strain evidence="3">S2_003_000_R2_14</strain>
    </source>
</reference>
<organism evidence="3 4">
    <name type="scientific">Archangium gephyra</name>
    <dbReference type="NCBI Taxonomy" id="48"/>
    <lineage>
        <taxon>Bacteria</taxon>
        <taxon>Pseudomonadati</taxon>
        <taxon>Myxococcota</taxon>
        <taxon>Myxococcia</taxon>
        <taxon>Myxococcales</taxon>
        <taxon>Cystobacterineae</taxon>
        <taxon>Archangiaceae</taxon>
        <taxon>Archangium</taxon>
    </lineage>
</organism>